<sequence>MNYYFELRKDKIDKNGFVPIRLIVSDKTIRIRKSIGAKTRVNEWDNNNYYIKNVKGQEFYTKIESYNKSIGSIKEKVDKIFKFFEYNEIPFSKNTFLEKFEKSEVKVTIDFFDAFEEYIEISKLTKTNSTITKIKSVRNFVTAFKEESSFNLRLDNIDFRFEESFMDYCFNTRKTLNNYYAKIIKTLKAFLNWCYERGYHNSLEFKKIKCKEDDIEVIYLNMEELTKLYKHKFKNASMDRARDMFCFLAFTGQRHIDIYGLQNANIEDEYLNFTVQKTKTVDHHVYLIKQAKELVDKYRDTVYFPIPRITSQKLNEKIQQCCEEIGLTQEMILTRYIGAREISQSFRKCDLITSHAGRKTFITNSLVLGIPERVVRSISNHKDEKSFRKYVNISEIHKQKELERWSSVFKNATKSSKRKSTT</sequence>
<evidence type="ECO:0000259" key="4">
    <source>
        <dbReference type="PROSITE" id="PS51898"/>
    </source>
</evidence>
<organism evidence="5 6">
    <name type="scientific">Polaribacter ponticola</name>
    <dbReference type="NCBI Taxonomy" id="2978475"/>
    <lineage>
        <taxon>Bacteria</taxon>
        <taxon>Pseudomonadati</taxon>
        <taxon>Bacteroidota</taxon>
        <taxon>Flavobacteriia</taxon>
        <taxon>Flavobacteriales</taxon>
        <taxon>Flavobacteriaceae</taxon>
    </lineage>
</organism>
<dbReference type="InterPro" id="IPR011010">
    <property type="entry name" value="DNA_brk_join_enz"/>
</dbReference>
<keyword evidence="3" id="KW-0233">DNA recombination</keyword>
<keyword evidence="6" id="KW-1185">Reference proteome</keyword>
<accession>A0ABT5SBL1</accession>
<dbReference type="RefSeq" id="WP_274270491.1">
    <property type="nucleotide sequence ID" value="NZ_JAOSLC020000003.1"/>
</dbReference>
<dbReference type="Pfam" id="PF00589">
    <property type="entry name" value="Phage_integrase"/>
    <property type="match status" value="1"/>
</dbReference>
<dbReference type="InterPro" id="IPR050090">
    <property type="entry name" value="Tyrosine_recombinase_XerCD"/>
</dbReference>
<keyword evidence="2" id="KW-0238">DNA-binding</keyword>
<dbReference type="InterPro" id="IPR010998">
    <property type="entry name" value="Integrase_recombinase_N"/>
</dbReference>
<dbReference type="InterPro" id="IPR025269">
    <property type="entry name" value="SAM-like_dom"/>
</dbReference>
<dbReference type="PANTHER" id="PTHR30349:SF64">
    <property type="entry name" value="PROPHAGE INTEGRASE INTD-RELATED"/>
    <property type="match status" value="1"/>
</dbReference>
<dbReference type="PANTHER" id="PTHR30349">
    <property type="entry name" value="PHAGE INTEGRASE-RELATED"/>
    <property type="match status" value="1"/>
</dbReference>
<protein>
    <submittedName>
        <fullName evidence="5">Phage integrase SAM-like domain-containing protein</fullName>
    </submittedName>
</protein>
<dbReference type="Gene3D" id="1.10.443.10">
    <property type="entry name" value="Intergrase catalytic core"/>
    <property type="match status" value="1"/>
</dbReference>
<gene>
    <name evidence="5" type="ORF">N5A56_014045</name>
</gene>
<evidence type="ECO:0000313" key="5">
    <source>
        <dbReference type="EMBL" id="MDD7915468.1"/>
    </source>
</evidence>
<dbReference type="Proteomes" id="UP001151478">
    <property type="component" value="Unassembled WGS sequence"/>
</dbReference>
<dbReference type="PROSITE" id="PS51898">
    <property type="entry name" value="TYR_RECOMBINASE"/>
    <property type="match status" value="1"/>
</dbReference>
<dbReference type="Gene3D" id="1.10.150.130">
    <property type="match status" value="1"/>
</dbReference>
<evidence type="ECO:0000256" key="3">
    <source>
        <dbReference type="ARBA" id="ARBA00023172"/>
    </source>
</evidence>
<dbReference type="EMBL" id="JAOSLC020000003">
    <property type="protein sequence ID" value="MDD7915468.1"/>
    <property type="molecule type" value="Genomic_DNA"/>
</dbReference>
<dbReference type="SUPFAM" id="SSF56349">
    <property type="entry name" value="DNA breaking-rejoining enzymes"/>
    <property type="match status" value="1"/>
</dbReference>
<name>A0ABT5SBL1_9FLAO</name>
<reference evidence="5" key="1">
    <citation type="submission" date="2023-02" db="EMBL/GenBank/DDBJ databases">
        <title>Polaribacter ponticola sp. nov., isolated from seawater.</title>
        <authorList>
            <person name="Baek J.H."/>
            <person name="Kim J.M."/>
            <person name="Choi D.G."/>
            <person name="Jeon C.O."/>
        </authorList>
    </citation>
    <scope>NUCLEOTIDE SEQUENCE</scope>
    <source>
        <strain evidence="5">MSW5</strain>
    </source>
</reference>
<comment type="similarity">
    <text evidence="1">Belongs to the 'phage' integrase family.</text>
</comment>
<comment type="caution">
    <text evidence="5">The sequence shown here is derived from an EMBL/GenBank/DDBJ whole genome shotgun (WGS) entry which is preliminary data.</text>
</comment>
<proteinExistence type="inferred from homology"/>
<dbReference type="InterPro" id="IPR013762">
    <property type="entry name" value="Integrase-like_cat_sf"/>
</dbReference>
<dbReference type="Pfam" id="PF13102">
    <property type="entry name" value="Phage_int_SAM_5"/>
    <property type="match status" value="1"/>
</dbReference>
<evidence type="ECO:0000313" key="6">
    <source>
        <dbReference type="Proteomes" id="UP001151478"/>
    </source>
</evidence>
<feature type="domain" description="Tyr recombinase" evidence="4">
    <location>
        <begin position="215"/>
        <end position="403"/>
    </location>
</feature>
<evidence type="ECO:0000256" key="1">
    <source>
        <dbReference type="ARBA" id="ARBA00008857"/>
    </source>
</evidence>
<dbReference type="InterPro" id="IPR002104">
    <property type="entry name" value="Integrase_catalytic"/>
</dbReference>
<evidence type="ECO:0000256" key="2">
    <source>
        <dbReference type="ARBA" id="ARBA00023125"/>
    </source>
</evidence>